<reference evidence="2" key="1">
    <citation type="journal article" date="2019" name="Gigascience">
        <title>De novo genome assembly of the endangered Acer yangbiense, a plant species with extremely small populations endemic to Yunnan Province, China.</title>
        <authorList>
            <person name="Yang J."/>
            <person name="Wariss H.M."/>
            <person name="Tao L."/>
            <person name="Zhang R."/>
            <person name="Yun Q."/>
            <person name="Hollingsworth P."/>
            <person name="Dao Z."/>
            <person name="Luo G."/>
            <person name="Guo H."/>
            <person name="Ma Y."/>
            <person name="Sun W."/>
        </authorList>
    </citation>
    <scope>NUCLEOTIDE SEQUENCE [LARGE SCALE GENOMIC DNA]</scope>
    <source>
        <strain evidence="2">cv. Malutang</strain>
    </source>
</reference>
<dbReference type="GO" id="GO:0016020">
    <property type="term" value="C:membrane"/>
    <property type="evidence" value="ECO:0007669"/>
    <property type="project" value="InterPro"/>
</dbReference>
<proteinExistence type="predicted"/>
<dbReference type="PANTHER" id="PTHR13302:SF8">
    <property type="entry name" value="CONSERVED OLIGOMERIC GOLGI COMPLEX SUBUNIT 3"/>
    <property type="match status" value="1"/>
</dbReference>
<dbReference type="InterPro" id="IPR007265">
    <property type="entry name" value="COG_su3"/>
</dbReference>
<dbReference type="GO" id="GO:0005801">
    <property type="term" value="C:cis-Golgi network"/>
    <property type="evidence" value="ECO:0007669"/>
    <property type="project" value="InterPro"/>
</dbReference>
<dbReference type="OrthoDB" id="296793at2759"/>
<organism evidence="1 2">
    <name type="scientific">Acer yangbiense</name>
    <dbReference type="NCBI Taxonomy" id="1000413"/>
    <lineage>
        <taxon>Eukaryota</taxon>
        <taxon>Viridiplantae</taxon>
        <taxon>Streptophyta</taxon>
        <taxon>Embryophyta</taxon>
        <taxon>Tracheophyta</taxon>
        <taxon>Spermatophyta</taxon>
        <taxon>Magnoliopsida</taxon>
        <taxon>eudicotyledons</taxon>
        <taxon>Gunneridae</taxon>
        <taxon>Pentapetalae</taxon>
        <taxon>rosids</taxon>
        <taxon>malvids</taxon>
        <taxon>Sapindales</taxon>
        <taxon>Sapindaceae</taxon>
        <taxon>Hippocastanoideae</taxon>
        <taxon>Acereae</taxon>
        <taxon>Acer</taxon>
    </lineage>
</organism>
<evidence type="ECO:0000313" key="1">
    <source>
        <dbReference type="EMBL" id="TXG61717.1"/>
    </source>
</evidence>
<dbReference type="EMBL" id="VAHF01000005">
    <property type="protein sequence ID" value="TXG61717.1"/>
    <property type="molecule type" value="Genomic_DNA"/>
</dbReference>
<sequence length="162" mass="18080">MTATYFQSFRNTKKSLKATCEELIMMAVTKLIVDPMLSFSTKGFQFIPLGNNCKSFIILCWSEPNSRLSHGKTTQGASAFAAPDKVAELVQKVNTAIQQVLPLVMVKMKLYLQNPSTRTILFKPVKTNIVEAHIQVQSLLKSEYSPEEQSLTGSECTTRQSL</sequence>
<keyword evidence="2" id="KW-1185">Reference proteome</keyword>
<evidence type="ECO:0000313" key="2">
    <source>
        <dbReference type="Proteomes" id="UP000323000"/>
    </source>
</evidence>
<dbReference type="AlphaFoldDB" id="A0A5C7HX70"/>
<dbReference type="Proteomes" id="UP000323000">
    <property type="component" value="Chromosome 5"/>
</dbReference>
<dbReference type="PANTHER" id="PTHR13302">
    <property type="entry name" value="CONSERVED OLIGOMERIC GOLGI COMPLEX COMPONENT 3"/>
    <property type="match status" value="1"/>
</dbReference>
<dbReference type="GO" id="GO:0006891">
    <property type="term" value="P:intra-Golgi vesicle-mediated transport"/>
    <property type="evidence" value="ECO:0007669"/>
    <property type="project" value="TreeGrafter"/>
</dbReference>
<gene>
    <name evidence="1" type="ORF">EZV62_013080</name>
</gene>
<dbReference type="GO" id="GO:0006886">
    <property type="term" value="P:intracellular protein transport"/>
    <property type="evidence" value="ECO:0007669"/>
    <property type="project" value="InterPro"/>
</dbReference>
<dbReference type="GO" id="GO:0007030">
    <property type="term" value="P:Golgi organization"/>
    <property type="evidence" value="ECO:0007669"/>
    <property type="project" value="TreeGrafter"/>
</dbReference>
<dbReference type="GO" id="GO:0017119">
    <property type="term" value="C:Golgi transport complex"/>
    <property type="evidence" value="ECO:0007669"/>
    <property type="project" value="TreeGrafter"/>
</dbReference>
<accession>A0A5C7HX70</accession>
<name>A0A5C7HX70_9ROSI</name>
<comment type="caution">
    <text evidence="1">The sequence shown here is derived from an EMBL/GenBank/DDBJ whole genome shotgun (WGS) entry which is preliminary data.</text>
</comment>
<protein>
    <submittedName>
        <fullName evidence="1">Uncharacterized protein</fullName>
    </submittedName>
</protein>